<sequence>MGSLLSLPVVGHLLLPTRGTYSTSLNLLFLYMTWSTLVLTQSQLRIEVIGTLAVRALFFLLPAAFFLLFDTIIPSLVVGLKIQGAPALPTRTGGVQGAKKSKGTPPWWHVIGVSLSNILLSVGIQVAVELFFTEVLHMRSAMKITTTLPMPWSIAKDVLRGLVIREVLQYYIHRFLHRPAHPNALSTLHKKWNHSITAPYSFTAYYDHPLPYLLLHFLPLYVPTLLFRTHILTHLLILSLTTLEETLVASGYATPPGIMLGGIARRQDRHMQNRGRGNFAPWGFMDWLHGTSVGGNVMEDVRDEAEEHHVKERVGGVLDDAVERGGEGVRALRARKKKQHA</sequence>
<evidence type="ECO:0000256" key="3">
    <source>
        <dbReference type="ARBA" id="ARBA00022989"/>
    </source>
</evidence>
<gene>
    <name evidence="7" type="ORF">VC83_01089</name>
</gene>
<dbReference type="RefSeq" id="XP_024327862.1">
    <property type="nucleotide sequence ID" value="XM_024464774.1"/>
</dbReference>
<evidence type="ECO:0000313" key="7">
    <source>
        <dbReference type="EMBL" id="OAF62590.1"/>
    </source>
</evidence>
<evidence type="ECO:0000259" key="6">
    <source>
        <dbReference type="Pfam" id="PF04116"/>
    </source>
</evidence>
<keyword evidence="2 5" id="KW-0812">Transmembrane</keyword>
<evidence type="ECO:0000256" key="2">
    <source>
        <dbReference type="ARBA" id="ARBA00022692"/>
    </source>
</evidence>
<dbReference type="EMBL" id="KV441387">
    <property type="protein sequence ID" value="OAF62590.1"/>
    <property type="molecule type" value="Genomic_DNA"/>
</dbReference>
<feature type="domain" description="Fatty acid hydroxylase" evidence="6">
    <location>
        <begin position="159"/>
        <end position="291"/>
    </location>
</feature>
<dbReference type="GO" id="GO:0016491">
    <property type="term" value="F:oxidoreductase activity"/>
    <property type="evidence" value="ECO:0007669"/>
    <property type="project" value="InterPro"/>
</dbReference>
<dbReference type="GO" id="GO:0005506">
    <property type="term" value="F:iron ion binding"/>
    <property type="evidence" value="ECO:0007669"/>
    <property type="project" value="InterPro"/>
</dbReference>
<organism evidence="7">
    <name type="scientific">Pseudogymnoascus destructans</name>
    <dbReference type="NCBI Taxonomy" id="655981"/>
    <lineage>
        <taxon>Eukaryota</taxon>
        <taxon>Fungi</taxon>
        <taxon>Dikarya</taxon>
        <taxon>Ascomycota</taxon>
        <taxon>Pezizomycotina</taxon>
        <taxon>Leotiomycetes</taxon>
        <taxon>Thelebolales</taxon>
        <taxon>Thelebolaceae</taxon>
        <taxon>Pseudogymnoascus</taxon>
    </lineage>
</organism>
<reference evidence="7" key="1">
    <citation type="submission" date="2016-03" db="EMBL/GenBank/DDBJ databases">
        <title>Updated assembly of Pseudogymnoascus destructans, the fungus causing white-nose syndrome of bats.</title>
        <authorList>
            <person name="Palmer J.M."/>
            <person name="Drees K.P."/>
            <person name="Foster J.T."/>
            <person name="Lindner D.L."/>
        </authorList>
    </citation>
    <scope>NUCLEOTIDE SEQUENCE [LARGE SCALE GENOMIC DNA]</scope>
    <source>
        <strain evidence="7">20631-21</strain>
    </source>
</reference>
<dbReference type="Proteomes" id="UP000077154">
    <property type="component" value="Unassembled WGS sequence"/>
</dbReference>
<keyword evidence="3 5" id="KW-1133">Transmembrane helix</keyword>
<dbReference type="InterPro" id="IPR006694">
    <property type="entry name" value="Fatty_acid_hydroxylase"/>
</dbReference>
<dbReference type="GeneID" id="36284181"/>
<evidence type="ECO:0000256" key="5">
    <source>
        <dbReference type="SAM" id="Phobius"/>
    </source>
</evidence>
<feature type="transmembrane region" description="Helical" evidence="5">
    <location>
        <begin position="20"/>
        <end position="40"/>
    </location>
</feature>
<dbReference type="AlphaFoldDB" id="A0A177AL93"/>
<dbReference type="PANTHER" id="PTHR11863">
    <property type="entry name" value="STEROL DESATURASE"/>
    <property type="match status" value="1"/>
</dbReference>
<feature type="transmembrane region" description="Helical" evidence="5">
    <location>
        <begin position="52"/>
        <end position="73"/>
    </location>
</feature>
<name>A0A177AL93_9PEZI</name>
<dbReference type="eggNOG" id="KOG0873">
    <property type="taxonomic scope" value="Eukaryota"/>
</dbReference>
<evidence type="ECO:0000256" key="1">
    <source>
        <dbReference type="ARBA" id="ARBA00004370"/>
    </source>
</evidence>
<comment type="subcellular location">
    <subcellularLocation>
        <location evidence="1">Membrane</location>
    </subcellularLocation>
</comment>
<proteinExistence type="predicted"/>
<dbReference type="VEuPathDB" id="FungiDB:GMDG_00425"/>
<protein>
    <recommendedName>
        <fullName evidence="6">Fatty acid hydroxylase domain-containing protein</fullName>
    </recommendedName>
</protein>
<dbReference type="GO" id="GO:0008610">
    <property type="term" value="P:lipid biosynthetic process"/>
    <property type="evidence" value="ECO:0007669"/>
    <property type="project" value="InterPro"/>
</dbReference>
<feature type="transmembrane region" description="Helical" evidence="5">
    <location>
        <begin position="107"/>
        <end position="132"/>
    </location>
</feature>
<dbReference type="GO" id="GO:0016020">
    <property type="term" value="C:membrane"/>
    <property type="evidence" value="ECO:0007669"/>
    <property type="project" value="UniProtKB-SubCell"/>
</dbReference>
<dbReference type="OrthoDB" id="408954at2759"/>
<keyword evidence="4 5" id="KW-0472">Membrane</keyword>
<dbReference type="InterPro" id="IPR050307">
    <property type="entry name" value="Sterol_Desaturase_Related"/>
</dbReference>
<accession>A0A177AL93</accession>
<dbReference type="Pfam" id="PF04116">
    <property type="entry name" value="FA_hydroxylase"/>
    <property type="match status" value="1"/>
</dbReference>
<evidence type="ECO:0000256" key="4">
    <source>
        <dbReference type="ARBA" id="ARBA00023136"/>
    </source>
</evidence>